<dbReference type="RefSeq" id="WP_279241789.1">
    <property type="nucleotide sequence ID" value="NZ_CP036501.1"/>
</dbReference>
<protein>
    <recommendedName>
        <fullName evidence="3">Beta-lactamase-related domain-containing protein</fullName>
    </recommendedName>
</protein>
<sequence length="91" mass="9965">MGALDTVMPNISNNGDLSFGNGARFGFGLLLHTGGIEGGRKPFSDSWTGLLNSCFWIDREAGIYGIFGTQELPFHDDITIEALFEFEQAVY</sequence>
<evidence type="ECO:0000313" key="1">
    <source>
        <dbReference type="EMBL" id="UZP75305.1"/>
    </source>
</evidence>
<reference evidence="1 2" key="1">
    <citation type="submission" date="2019-02" db="EMBL/GenBank/DDBJ databases">
        <title>Halieaceae_genomes.</title>
        <authorList>
            <person name="Li S.-H."/>
        </authorList>
    </citation>
    <scope>NUCLEOTIDE SEQUENCE [LARGE SCALE GENOMIC DNA]</scope>
    <source>
        <strain evidence="1 2">JH123</strain>
    </source>
</reference>
<dbReference type="Proteomes" id="UP001317963">
    <property type="component" value="Chromosome"/>
</dbReference>
<evidence type="ECO:0000313" key="2">
    <source>
        <dbReference type="Proteomes" id="UP001317963"/>
    </source>
</evidence>
<organism evidence="1 2">
    <name type="scientific">Candidatus Paraluminiphilus aquimaris</name>
    <dbReference type="NCBI Taxonomy" id="2518994"/>
    <lineage>
        <taxon>Bacteria</taxon>
        <taxon>Pseudomonadati</taxon>
        <taxon>Pseudomonadota</taxon>
        <taxon>Gammaproteobacteria</taxon>
        <taxon>Cellvibrionales</taxon>
        <taxon>Halieaceae</taxon>
        <taxon>Candidatus Paraluminiphilus</taxon>
    </lineage>
</organism>
<proteinExistence type="predicted"/>
<evidence type="ECO:0008006" key="3">
    <source>
        <dbReference type="Google" id="ProtNLM"/>
    </source>
</evidence>
<dbReference type="InterPro" id="IPR012338">
    <property type="entry name" value="Beta-lactam/transpept-like"/>
</dbReference>
<keyword evidence="2" id="KW-1185">Reference proteome</keyword>
<dbReference type="EMBL" id="CP036501">
    <property type="protein sequence ID" value="UZP75305.1"/>
    <property type="molecule type" value="Genomic_DNA"/>
</dbReference>
<accession>A0ABY6Q9Q6</accession>
<dbReference type="Gene3D" id="3.40.710.10">
    <property type="entry name" value="DD-peptidase/beta-lactamase superfamily"/>
    <property type="match status" value="1"/>
</dbReference>
<gene>
    <name evidence="1" type="ORF">E0F26_11415</name>
</gene>
<name>A0ABY6Q9Q6_9GAMM</name>
<dbReference type="SUPFAM" id="SSF56601">
    <property type="entry name" value="beta-lactamase/transpeptidase-like"/>
    <property type="match status" value="1"/>
</dbReference>